<dbReference type="GeneID" id="37038277"/>
<feature type="region of interest" description="Disordered" evidence="1">
    <location>
        <begin position="97"/>
        <end position="176"/>
    </location>
</feature>
<accession>A0A316VUY1</accession>
<dbReference type="InParanoid" id="A0A316VUY1"/>
<proteinExistence type="predicted"/>
<dbReference type="AlphaFoldDB" id="A0A316VUY1"/>
<feature type="compositionally biased region" description="Basic and acidic residues" evidence="1">
    <location>
        <begin position="112"/>
        <end position="124"/>
    </location>
</feature>
<organism evidence="2 3">
    <name type="scientific">Ceraceosorus guamensis</name>
    <dbReference type="NCBI Taxonomy" id="1522189"/>
    <lineage>
        <taxon>Eukaryota</taxon>
        <taxon>Fungi</taxon>
        <taxon>Dikarya</taxon>
        <taxon>Basidiomycota</taxon>
        <taxon>Ustilaginomycotina</taxon>
        <taxon>Exobasidiomycetes</taxon>
        <taxon>Ceraceosorales</taxon>
        <taxon>Ceraceosoraceae</taxon>
        <taxon>Ceraceosorus</taxon>
    </lineage>
</organism>
<sequence length="524" mass="56586">MLRSSEDVLVKYHFLAVLTAHEGVLKYLPDYNKDWNLLMYLSNAVFCAAEELQDRQLLEGLVRESGVAAFISQTCNCLKKLFLVQGFIFWQAQDKETDNSNDSNNNDNHPGAPDDEHHAHHVDDLNDPEEPEVTRVCKDEDNTAEEDSEVEGDEDYVDPTNKFSSLPTPKDGSNLKRQCAAPVVEEDEAGSLSDLSDIPPASSPGHGHCVVNICALPHPLRAKQEPASIRQHCHPVHLLHTRRAVLCLSATVPGLASGPSVAPVGPLPVSTLPASTLPVPASPWPISYSQQGPKDVNIAEIIEKCFGSGHNIIFGVSKARGAAAGLDIKTHPTFATTGRRLVRAFLAKSSIDLLNAVPIVLIIGSAALVTVPSLEIPHTSLDDIDDSDNDNPNEHPMIAHQRNSIARMFAVAAHLAVNSSPSLIRPLLDCWPTASTLTSISVSCPVVHKSKKTFALLFGRNDVVLRMPLTAGAITSSLQHVYLTLGLKSDKKYLSGTGPVPLADNHKRSSDQMSRRAVVGAPAQ</sequence>
<reference evidence="2 3" key="1">
    <citation type="journal article" date="2018" name="Mol. Biol. Evol.">
        <title>Broad Genomic Sampling Reveals a Smut Pathogenic Ancestry of the Fungal Clade Ustilaginomycotina.</title>
        <authorList>
            <person name="Kijpornyongpan T."/>
            <person name="Mondo S.J."/>
            <person name="Barry K."/>
            <person name="Sandor L."/>
            <person name="Lee J."/>
            <person name="Lipzen A."/>
            <person name="Pangilinan J."/>
            <person name="LaButti K."/>
            <person name="Hainaut M."/>
            <person name="Henrissat B."/>
            <person name="Grigoriev I.V."/>
            <person name="Spatafora J.W."/>
            <person name="Aime M.C."/>
        </authorList>
    </citation>
    <scope>NUCLEOTIDE SEQUENCE [LARGE SCALE GENOMIC DNA]</scope>
    <source>
        <strain evidence="2 3">MCA 4658</strain>
    </source>
</reference>
<feature type="compositionally biased region" description="Acidic residues" evidence="1">
    <location>
        <begin position="142"/>
        <end position="157"/>
    </location>
</feature>
<dbReference type="RefSeq" id="XP_025367251.1">
    <property type="nucleotide sequence ID" value="XM_025516407.1"/>
</dbReference>
<evidence type="ECO:0000313" key="2">
    <source>
        <dbReference type="EMBL" id="PWN40091.1"/>
    </source>
</evidence>
<feature type="region of interest" description="Disordered" evidence="1">
    <location>
        <begin position="498"/>
        <end position="524"/>
    </location>
</feature>
<protein>
    <submittedName>
        <fullName evidence="2">Uncharacterized protein</fullName>
    </submittedName>
</protein>
<evidence type="ECO:0000313" key="3">
    <source>
        <dbReference type="Proteomes" id="UP000245783"/>
    </source>
</evidence>
<feature type="compositionally biased region" description="Basic and acidic residues" evidence="1">
    <location>
        <begin position="132"/>
        <end position="141"/>
    </location>
</feature>
<evidence type="ECO:0000256" key="1">
    <source>
        <dbReference type="SAM" id="MobiDB-lite"/>
    </source>
</evidence>
<name>A0A316VUY1_9BASI</name>
<dbReference type="Proteomes" id="UP000245783">
    <property type="component" value="Unassembled WGS sequence"/>
</dbReference>
<dbReference type="EMBL" id="KZ819430">
    <property type="protein sequence ID" value="PWN40091.1"/>
    <property type="molecule type" value="Genomic_DNA"/>
</dbReference>
<keyword evidence="3" id="KW-1185">Reference proteome</keyword>
<gene>
    <name evidence="2" type="ORF">IE81DRAFT_349565</name>
</gene>
<feature type="compositionally biased region" description="Basic and acidic residues" evidence="1">
    <location>
        <begin position="504"/>
        <end position="514"/>
    </location>
</feature>